<dbReference type="InterPro" id="IPR036322">
    <property type="entry name" value="WD40_repeat_dom_sf"/>
</dbReference>
<name>A0A1Y1VFX1_9FUNG</name>
<dbReference type="OrthoDB" id="2138810at2759"/>
<comment type="pathway">
    <text evidence="4">Protein modification; protein ubiquitination.</text>
</comment>
<dbReference type="PANTHER" id="PTHR16047">
    <property type="entry name" value="RFWD3 PROTEIN"/>
    <property type="match status" value="1"/>
</dbReference>
<dbReference type="InterPro" id="IPR015943">
    <property type="entry name" value="WD40/YVTN_repeat-like_dom_sf"/>
</dbReference>
<proteinExistence type="predicted"/>
<dbReference type="InterPro" id="IPR037381">
    <property type="entry name" value="RFWD3"/>
</dbReference>
<evidence type="ECO:0000256" key="13">
    <source>
        <dbReference type="ARBA" id="ARBA00023242"/>
    </source>
</evidence>
<feature type="region of interest" description="Disordered" evidence="17">
    <location>
        <begin position="375"/>
        <end position="405"/>
    </location>
</feature>
<evidence type="ECO:0000256" key="11">
    <source>
        <dbReference type="ARBA" id="ARBA00022786"/>
    </source>
</evidence>
<evidence type="ECO:0000256" key="4">
    <source>
        <dbReference type="ARBA" id="ARBA00004906"/>
    </source>
</evidence>
<reference evidence="19 20" key="2">
    <citation type="submission" date="2016-08" db="EMBL/GenBank/DDBJ databases">
        <title>Pervasive Adenine N6-methylation of Active Genes in Fungi.</title>
        <authorList>
            <consortium name="DOE Joint Genome Institute"/>
            <person name="Mondo S.J."/>
            <person name="Dannebaum R.O."/>
            <person name="Kuo R.C."/>
            <person name="Labutti K."/>
            <person name="Haridas S."/>
            <person name="Kuo A."/>
            <person name="Salamov A."/>
            <person name="Ahrendt S.R."/>
            <person name="Lipzen A."/>
            <person name="Sullivan W."/>
            <person name="Andreopoulos W.B."/>
            <person name="Clum A."/>
            <person name="Lindquist E."/>
            <person name="Daum C."/>
            <person name="Ramamoorthy G.K."/>
            <person name="Gryganskyi A."/>
            <person name="Culley D."/>
            <person name="Magnuson J.K."/>
            <person name="James T.Y."/>
            <person name="O'Malley M.A."/>
            <person name="Stajich J.E."/>
            <person name="Spatafora J.W."/>
            <person name="Visel A."/>
            <person name="Grigoriev I.V."/>
        </authorList>
    </citation>
    <scope>NUCLEOTIDE SEQUENCE [LARGE SCALE GENOMIC DNA]</scope>
    <source>
        <strain evidence="20">finn</strain>
    </source>
</reference>
<dbReference type="SUPFAM" id="SSF57850">
    <property type="entry name" value="RING/U-box"/>
    <property type="match status" value="1"/>
</dbReference>
<dbReference type="GO" id="GO:0005737">
    <property type="term" value="C:cytoplasm"/>
    <property type="evidence" value="ECO:0007669"/>
    <property type="project" value="UniProtKB-SubCell"/>
</dbReference>
<dbReference type="InterPro" id="IPR001680">
    <property type="entry name" value="WD40_rpt"/>
</dbReference>
<evidence type="ECO:0000313" key="20">
    <source>
        <dbReference type="Proteomes" id="UP000193719"/>
    </source>
</evidence>
<keyword evidence="14" id="KW-0862">Zinc</keyword>
<dbReference type="SUPFAM" id="SSF50978">
    <property type="entry name" value="WD40 repeat-like"/>
    <property type="match status" value="1"/>
</dbReference>
<dbReference type="GO" id="GO:0016567">
    <property type="term" value="P:protein ubiquitination"/>
    <property type="evidence" value="ECO:0007669"/>
    <property type="project" value="InterPro"/>
</dbReference>
<accession>A0A1Y1VFX1</accession>
<reference evidence="19 20" key="1">
    <citation type="submission" date="2016-08" db="EMBL/GenBank/DDBJ databases">
        <title>Genomes of anaerobic fungi encode conserved fungal cellulosomes for biomass hydrolysis.</title>
        <authorList>
            <consortium name="DOE Joint Genome Institute"/>
            <person name="Haitjema C.H."/>
            <person name="Gilmore S.P."/>
            <person name="Henske J.K."/>
            <person name="Solomon K.V."/>
            <person name="De Groot R."/>
            <person name="Kuo A."/>
            <person name="Mondo S.J."/>
            <person name="Salamov A.A."/>
            <person name="Labutti K."/>
            <person name="Zhao Z."/>
            <person name="Chiniquy J."/>
            <person name="Barry K."/>
            <person name="Brewer H.M."/>
            <person name="Purvine S.O."/>
            <person name="Wright A.T."/>
            <person name="Boxma B."/>
            <person name="Van Alen T."/>
            <person name="Hackstein J.H."/>
            <person name="Baker S.E."/>
            <person name="Grigoriev I.V."/>
            <person name="O'Malley M.A."/>
        </authorList>
    </citation>
    <scope>NUCLEOTIDE SEQUENCE [LARGE SCALE GENOMIC DNA]</scope>
    <source>
        <strain evidence="20">finn</strain>
    </source>
</reference>
<dbReference type="SMART" id="SM00320">
    <property type="entry name" value="WD40"/>
    <property type="match status" value="2"/>
</dbReference>
<feature type="coiled-coil region" evidence="16">
    <location>
        <begin position="7"/>
        <end position="34"/>
    </location>
</feature>
<dbReference type="Pfam" id="PF13639">
    <property type="entry name" value="zf-RING_2"/>
    <property type="match status" value="1"/>
</dbReference>
<dbReference type="Proteomes" id="UP000193719">
    <property type="component" value="Unassembled WGS sequence"/>
</dbReference>
<keyword evidence="8" id="KW-0808">Transferase</keyword>
<keyword evidence="14" id="KW-0863">Zinc-finger</keyword>
<dbReference type="AlphaFoldDB" id="A0A1Y1VFX1"/>
<evidence type="ECO:0000256" key="5">
    <source>
        <dbReference type="ARBA" id="ARBA00012483"/>
    </source>
</evidence>
<evidence type="ECO:0000256" key="2">
    <source>
        <dbReference type="ARBA" id="ARBA00004322"/>
    </source>
</evidence>
<dbReference type="InterPro" id="IPR013083">
    <property type="entry name" value="Znf_RING/FYVE/PHD"/>
</dbReference>
<dbReference type="EC" id="2.3.2.27" evidence="5"/>
<dbReference type="Gene3D" id="3.30.40.10">
    <property type="entry name" value="Zinc/RING finger domain, C3HC4 (zinc finger)"/>
    <property type="match status" value="1"/>
</dbReference>
<feature type="repeat" description="WD" evidence="15">
    <location>
        <begin position="230"/>
        <end position="271"/>
    </location>
</feature>
<evidence type="ECO:0000256" key="6">
    <source>
        <dbReference type="ARBA" id="ARBA00022490"/>
    </source>
</evidence>
<dbReference type="GO" id="GO:0036297">
    <property type="term" value="P:interstrand cross-link repair"/>
    <property type="evidence" value="ECO:0007669"/>
    <property type="project" value="InterPro"/>
</dbReference>
<dbReference type="STRING" id="1754191.A0A1Y1VFX1"/>
<dbReference type="GO" id="GO:0005634">
    <property type="term" value="C:nucleus"/>
    <property type="evidence" value="ECO:0007669"/>
    <property type="project" value="InterPro"/>
</dbReference>
<evidence type="ECO:0000256" key="7">
    <source>
        <dbReference type="ARBA" id="ARBA00022574"/>
    </source>
</evidence>
<feature type="coiled-coil region" evidence="16">
    <location>
        <begin position="103"/>
        <end position="165"/>
    </location>
</feature>
<protein>
    <recommendedName>
        <fullName evidence="5">RING-type E3 ubiquitin transferase</fullName>
        <ecNumber evidence="5">2.3.2.27</ecNumber>
    </recommendedName>
</protein>
<dbReference type="Gene3D" id="2.130.10.10">
    <property type="entry name" value="YVTN repeat-like/Quinoprotein amine dehydrogenase"/>
    <property type="match status" value="1"/>
</dbReference>
<keyword evidence="20" id="KW-1185">Reference proteome</keyword>
<dbReference type="InterPro" id="IPR056527">
    <property type="entry name" value="WD40_RFWD3"/>
</dbReference>
<evidence type="ECO:0000256" key="16">
    <source>
        <dbReference type="SAM" id="Coils"/>
    </source>
</evidence>
<keyword evidence="16" id="KW-0175">Coiled coil</keyword>
<evidence type="ECO:0000256" key="12">
    <source>
        <dbReference type="ARBA" id="ARBA00023204"/>
    </source>
</evidence>
<keyword evidence="11" id="KW-0833">Ubl conjugation pathway</keyword>
<evidence type="ECO:0000256" key="9">
    <source>
        <dbReference type="ARBA" id="ARBA00022737"/>
    </source>
</evidence>
<evidence type="ECO:0000259" key="18">
    <source>
        <dbReference type="PROSITE" id="PS50089"/>
    </source>
</evidence>
<keyword evidence="9" id="KW-0677">Repeat</keyword>
<keyword evidence="12" id="KW-0234">DNA repair</keyword>
<comment type="catalytic activity">
    <reaction evidence="1">
        <text>S-ubiquitinyl-[E2 ubiquitin-conjugating enzyme]-L-cysteine + [acceptor protein]-L-lysine = [E2 ubiquitin-conjugating enzyme]-L-cysteine + N(6)-ubiquitinyl-[acceptor protein]-L-lysine.</text>
        <dbReference type="EC" id="2.3.2.27"/>
    </reaction>
</comment>
<dbReference type="GO" id="GO:0061630">
    <property type="term" value="F:ubiquitin protein ligase activity"/>
    <property type="evidence" value="ECO:0007669"/>
    <property type="project" value="UniProtKB-EC"/>
</dbReference>
<comment type="caution">
    <text evidence="19">The sequence shown here is derived from an EMBL/GenBank/DDBJ whole genome shotgun (WGS) entry which is preliminary data.</text>
</comment>
<gene>
    <name evidence="19" type="ORF">BCR36DRAFT_403402</name>
</gene>
<evidence type="ECO:0000256" key="15">
    <source>
        <dbReference type="PROSITE-ProRule" id="PRU00221"/>
    </source>
</evidence>
<dbReference type="EMBL" id="MCFH01000011">
    <property type="protein sequence ID" value="ORX54342.1"/>
    <property type="molecule type" value="Genomic_DNA"/>
</dbReference>
<evidence type="ECO:0000256" key="14">
    <source>
        <dbReference type="PROSITE-ProRule" id="PRU00175"/>
    </source>
</evidence>
<keyword evidence="6" id="KW-0963">Cytoplasm</keyword>
<keyword evidence="10" id="KW-0227">DNA damage</keyword>
<dbReference type="GO" id="GO:0008270">
    <property type="term" value="F:zinc ion binding"/>
    <property type="evidence" value="ECO:0007669"/>
    <property type="project" value="UniProtKB-KW"/>
</dbReference>
<sequence>MSLECEIFQQEKNIKKKEEKDNEEEKEEDQYTDEITEDCIICFRPLNSTGEHQISSLKCGHVFGKCCIKEWLNTKHKDNQTRCPICGKFASIKEIYPVYSKYMIIDEKELEKEKEDYKAVKRQKLETQKEYNSVIESYNNILQEVKDTKIAIQSYESQLRKLRWNPQQQNYLMKKFSLISTWKISNKRNISKVFTFNNKDNIIYVTKSKSIDEHGVLGINLETNMAVDYINLHKRQIKDLKYNTYKDILLTASMDRTVKLYSANKKNIISSVNVDSPSWSCCWSKKDENKFFVGLSNNQINTYDLRQLNKPLDIISSSNESHIKGKPVHSLFYISKQETKTFNSQLSECYDGILGASLDEIFFCKRNHQPSLVDNTPSDTFFENTNLHANPNEPPTSNIPSYRDNSLSDIASSPLDGKGNMNSDQYHLPSSDNTKFLTTSNKNYSFLSWNEEHTSITSLNYDIHSNQCIVTSRKGTPIANKFATVYTIGYLNYDPDSLFKKRHSIVARNEQNLITKAALYTQLNTDNCYAIVSDVHAKSICIWQISWNDENSLGVHSLCQEIQSYEEGPILDVDVCTIKDSNYLCALNENKLFIHQSN</sequence>
<evidence type="ECO:0000256" key="17">
    <source>
        <dbReference type="SAM" id="MobiDB-lite"/>
    </source>
</evidence>
<evidence type="ECO:0000256" key="1">
    <source>
        <dbReference type="ARBA" id="ARBA00000900"/>
    </source>
</evidence>
<dbReference type="Pfam" id="PF23419">
    <property type="entry name" value="WD40_RFWD3"/>
    <property type="match status" value="1"/>
</dbReference>
<keyword evidence="7 15" id="KW-0853">WD repeat</keyword>
<evidence type="ECO:0000313" key="19">
    <source>
        <dbReference type="EMBL" id="ORX54342.1"/>
    </source>
</evidence>
<feature type="domain" description="RING-type" evidence="18">
    <location>
        <begin position="39"/>
        <end position="86"/>
    </location>
</feature>
<organism evidence="19 20">
    <name type="scientific">Piromyces finnis</name>
    <dbReference type="NCBI Taxonomy" id="1754191"/>
    <lineage>
        <taxon>Eukaryota</taxon>
        <taxon>Fungi</taxon>
        <taxon>Fungi incertae sedis</taxon>
        <taxon>Chytridiomycota</taxon>
        <taxon>Chytridiomycota incertae sedis</taxon>
        <taxon>Neocallimastigomycetes</taxon>
        <taxon>Neocallimastigales</taxon>
        <taxon>Neocallimastigaceae</taxon>
        <taxon>Piromyces</taxon>
    </lineage>
</organism>
<keyword evidence="13" id="KW-0539">Nucleus</keyword>
<keyword evidence="14" id="KW-0479">Metal-binding</keyword>
<dbReference type="PROSITE" id="PS50082">
    <property type="entry name" value="WD_REPEATS_2"/>
    <property type="match status" value="1"/>
</dbReference>
<comment type="subcellular location">
    <subcellularLocation>
        <location evidence="3">Cytoplasm</location>
    </subcellularLocation>
    <subcellularLocation>
        <location evidence="2">Nucleus</location>
        <location evidence="2">PML body</location>
    </subcellularLocation>
</comment>
<dbReference type="InterPro" id="IPR001841">
    <property type="entry name" value="Znf_RING"/>
</dbReference>
<evidence type="ECO:0000256" key="3">
    <source>
        <dbReference type="ARBA" id="ARBA00004496"/>
    </source>
</evidence>
<dbReference type="PROSITE" id="PS50089">
    <property type="entry name" value="ZF_RING_2"/>
    <property type="match status" value="1"/>
</dbReference>
<evidence type="ECO:0000256" key="10">
    <source>
        <dbReference type="ARBA" id="ARBA00022763"/>
    </source>
</evidence>
<dbReference type="PANTHER" id="PTHR16047:SF7">
    <property type="entry name" value="E3 UBIQUITIN-PROTEIN LIGASE RFWD3"/>
    <property type="match status" value="1"/>
</dbReference>
<evidence type="ECO:0000256" key="8">
    <source>
        <dbReference type="ARBA" id="ARBA00022679"/>
    </source>
</evidence>